<dbReference type="eggNOG" id="COG2207">
    <property type="taxonomic scope" value="Bacteria"/>
</dbReference>
<dbReference type="PROSITE" id="PS01124">
    <property type="entry name" value="HTH_ARAC_FAMILY_2"/>
    <property type="match status" value="1"/>
</dbReference>
<dbReference type="AlphaFoldDB" id="F5Y9K0"/>
<dbReference type="SUPFAM" id="SSF46689">
    <property type="entry name" value="Homeodomain-like"/>
    <property type="match status" value="2"/>
</dbReference>
<evidence type="ECO:0000313" key="6">
    <source>
        <dbReference type="Proteomes" id="UP000009222"/>
    </source>
</evidence>
<dbReference type="InterPro" id="IPR037923">
    <property type="entry name" value="HTH-like"/>
</dbReference>
<dbReference type="Gene3D" id="2.60.120.280">
    <property type="entry name" value="Regulatory protein AraC"/>
    <property type="match status" value="1"/>
</dbReference>
<dbReference type="InParanoid" id="F5Y9K0"/>
<evidence type="ECO:0000259" key="4">
    <source>
        <dbReference type="PROSITE" id="PS01124"/>
    </source>
</evidence>
<evidence type="ECO:0000256" key="1">
    <source>
        <dbReference type="ARBA" id="ARBA00023015"/>
    </source>
</evidence>
<dbReference type="InterPro" id="IPR018062">
    <property type="entry name" value="HTH_AraC-typ_CS"/>
</dbReference>
<dbReference type="SUPFAM" id="SSF51215">
    <property type="entry name" value="Regulatory protein AraC"/>
    <property type="match status" value="1"/>
</dbReference>
<dbReference type="RefSeq" id="WP_015711139.1">
    <property type="nucleotide sequence ID" value="NC_015577.1"/>
</dbReference>
<reference evidence="6" key="1">
    <citation type="submission" date="2009-12" db="EMBL/GenBank/DDBJ databases">
        <title>Complete sequence of Treponema azotonutricium strain ZAS-9.</title>
        <authorList>
            <person name="Tetu S.G."/>
            <person name="Matson E."/>
            <person name="Ren Q."/>
            <person name="Seshadri R."/>
            <person name="Elbourne L."/>
            <person name="Hassan K.A."/>
            <person name="Durkin A."/>
            <person name="Radune D."/>
            <person name="Mohamoud Y."/>
            <person name="Shay R."/>
            <person name="Jin S."/>
            <person name="Zhang X."/>
            <person name="Lucey K."/>
            <person name="Ballor N.R."/>
            <person name="Ottesen E."/>
            <person name="Rosenthal R."/>
            <person name="Allen A."/>
            <person name="Leadbetter J.R."/>
            <person name="Paulsen I.T."/>
        </authorList>
    </citation>
    <scope>NUCLEOTIDE SEQUENCE [LARGE SCALE GENOMIC DNA]</scope>
    <source>
        <strain evidence="6">ATCC BAA-888 / DSM 13862 / ZAS-9</strain>
    </source>
</reference>
<dbReference type="KEGG" id="taz:TREAZ_0834"/>
<keyword evidence="1" id="KW-0805">Transcription regulation</keyword>
<feature type="domain" description="HTH araC/xylS-type" evidence="4">
    <location>
        <begin position="182"/>
        <end position="280"/>
    </location>
</feature>
<dbReference type="GO" id="GO:0003700">
    <property type="term" value="F:DNA-binding transcription factor activity"/>
    <property type="evidence" value="ECO:0007669"/>
    <property type="project" value="InterPro"/>
</dbReference>
<dbReference type="GO" id="GO:0043565">
    <property type="term" value="F:sequence-specific DNA binding"/>
    <property type="evidence" value="ECO:0007669"/>
    <property type="project" value="InterPro"/>
</dbReference>
<organism evidence="5 6">
    <name type="scientific">Leadbettera azotonutricia (strain ATCC BAA-888 / DSM 13862 / ZAS-9)</name>
    <name type="common">Treponema azotonutricium</name>
    <dbReference type="NCBI Taxonomy" id="545695"/>
    <lineage>
        <taxon>Bacteria</taxon>
        <taxon>Pseudomonadati</taxon>
        <taxon>Spirochaetota</taxon>
        <taxon>Spirochaetia</taxon>
        <taxon>Spirochaetales</taxon>
        <taxon>Breznakiellaceae</taxon>
        <taxon>Leadbettera</taxon>
    </lineage>
</organism>
<proteinExistence type="predicted"/>
<dbReference type="Pfam" id="PF02311">
    <property type="entry name" value="AraC_binding"/>
    <property type="match status" value="1"/>
</dbReference>
<dbReference type="PANTHER" id="PTHR43280:SF28">
    <property type="entry name" value="HTH-TYPE TRANSCRIPTIONAL ACTIVATOR RHAS"/>
    <property type="match status" value="1"/>
</dbReference>
<dbReference type="Proteomes" id="UP000009222">
    <property type="component" value="Chromosome"/>
</dbReference>
<dbReference type="PROSITE" id="PS00041">
    <property type="entry name" value="HTH_ARAC_FAMILY_1"/>
    <property type="match status" value="1"/>
</dbReference>
<keyword evidence="6" id="KW-1185">Reference proteome</keyword>
<sequence>MKVHETGVLQASNIYFHTPSEANRNLFLVPSTCGHYFCTDSYQVARENYGNFLLLFVKNGKGFIYVKNRRVVLSKNDAFLLDCYHYHRYGTLAGASLEMVWVHFDGAMARRYFNAITQGANCAVLSPRNPQSLYSNLYSIYEQFHKNKAANDILNNRCIINILTEFLLDSSPIEDQKSILWTDLLAYIAENVQNSLKLKDLAERVSLSPYYFTRQFKKETGYTPHQYVLLARINTAKHFLKGSYLTIKEIAFACGFPSESGFCIAFKHATGTSPLVYRDSTVSDQTNLQE</sequence>
<gene>
    <name evidence="5" type="ordered locus">TREAZ_0834</name>
</gene>
<keyword evidence="2" id="KW-0238">DNA-binding</keyword>
<dbReference type="HOGENOM" id="CLU_000445_88_6_12"/>
<dbReference type="SMART" id="SM00342">
    <property type="entry name" value="HTH_ARAC"/>
    <property type="match status" value="1"/>
</dbReference>
<dbReference type="Gene3D" id="1.10.10.60">
    <property type="entry name" value="Homeodomain-like"/>
    <property type="match status" value="2"/>
</dbReference>
<dbReference type="Pfam" id="PF12833">
    <property type="entry name" value="HTH_18"/>
    <property type="match status" value="1"/>
</dbReference>
<evidence type="ECO:0000256" key="3">
    <source>
        <dbReference type="ARBA" id="ARBA00023163"/>
    </source>
</evidence>
<accession>F5Y9K0</accession>
<dbReference type="InterPro" id="IPR009057">
    <property type="entry name" value="Homeodomain-like_sf"/>
</dbReference>
<protein>
    <submittedName>
        <fullName evidence="5">Transcriptional regulator, AraC family</fullName>
    </submittedName>
</protein>
<keyword evidence="3" id="KW-0804">Transcription</keyword>
<evidence type="ECO:0000256" key="2">
    <source>
        <dbReference type="ARBA" id="ARBA00023125"/>
    </source>
</evidence>
<dbReference type="PANTHER" id="PTHR43280">
    <property type="entry name" value="ARAC-FAMILY TRANSCRIPTIONAL REGULATOR"/>
    <property type="match status" value="1"/>
</dbReference>
<dbReference type="InterPro" id="IPR018060">
    <property type="entry name" value="HTH_AraC"/>
</dbReference>
<dbReference type="OrthoDB" id="328780at2"/>
<name>F5Y9K0_LEAAZ</name>
<dbReference type="EMBL" id="CP001841">
    <property type="protein sequence ID" value="AEF81048.1"/>
    <property type="molecule type" value="Genomic_DNA"/>
</dbReference>
<dbReference type="STRING" id="545695.TREAZ_0834"/>
<reference evidence="5 6" key="2">
    <citation type="journal article" date="2011" name="ISME J.">
        <title>RNA-seq reveals cooperative metabolic interactions between two termite-gut spirochete species in co-culture.</title>
        <authorList>
            <person name="Rosenthal A.Z."/>
            <person name="Matson E.G."/>
            <person name="Eldar A."/>
            <person name="Leadbetter J.R."/>
        </authorList>
    </citation>
    <scope>NUCLEOTIDE SEQUENCE [LARGE SCALE GENOMIC DNA]</scope>
    <source>
        <strain evidence="6">ATCC BAA-888 / DSM 13862 / ZAS-9</strain>
    </source>
</reference>
<dbReference type="InterPro" id="IPR003313">
    <property type="entry name" value="AraC-bd"/>
</dbReference>
<evidence type="ECO:0000313" key="5">
    <source>
        <dbReference type="EMBL" id="AEF81048.1"/>
    </source>
</evidence>